<evidence type="ECO:0000256" key="1">
    <source>
        <dbReference type="SAM" id="MobiDB-lite"/>
    </source>
</evidence>
<evidence type="ECO:0000313" key="9">
    <source>
        <dbReference type="Proteomes" id="UP000068832"/>
    </source>
</evidence>
<dbReference type="EMBL" id="CP012173">
    <property type="protein sequence ID" value="AKV76175.1"/>
    <property type="molecule type" value="Genomic_DNA"/>
</dbReference>
<evidence type="ECO:0000313" key="7">
    <source>
        <dbReference type="Proteomes" id="UP000062398"/>
    </source>
</evidence>
<dbReference type="Proteomes" id="UP000068832">
    <property type="component" value="Chromosome"/>
</dbReference>
<sequence>MCPHSGENTYPRVPKTWKKRTTPTRDRDNGHKTVPVVYHWTNGARWRNPSTSNEVMKMKMVNRKLMNHPEGTLTL</sequence>
<dbReference type="Proteomes" id="UP000061362">
    <property type="component" value="Chromosome"/>
</dbReference>
<dbReference type="Proteomes" id="UP000062475">
    <property type="component" value="Chromosome"/>
</dbReference>
<evidence type="ECO:0000313" key="6">
    <source>
        <dbReference type="Proteomes" id="UP000061362"/>
    </source>
</evidence>
<protein>
    <submittedName>
        <fullName evidence="2">Uncharacterized protein</fullName>
    </submittedName>
</protein>
<evidence type="ECO:0000313" key="8">
    <source>
        <dbReference type="Proteomes" id="UP000062475"/>
    </source>
</evidence>
<evidence type="ECO:0000313" key="4">
    <source>
        <dbReference type="EMBL" id="AKV78426.1"/>
    </source>
</evidence>
<dbReference type="EMBL" id="CP012174">
    <property type="protein sequence ID" value="AKV78426.1"/>
    <property type="molecule type" value="Genomic_DNA"/>
</dbReference>
<gene>
    <name evidence="2" type="ORF">MsedA_0870</name>
    <name evidence="3" type="ORF">MsedB_0871</name>
    <name evidence="4" type="ORF">MsedC_0870</name>
    <name evidence="5" type="ORF">MsedD_0871</name>
</gene>
<dbReference type="EMBL" id="CP012172">
    <property type="protein sequence ID" value="AKV73933.1"/>
    <property type="molecule type" value="Genomic_DNA"/>
</dbReference>
<dbReference type="Proteomes" id="UP000062398">
    <property type="component" value="Chromosome"/>
</dbReference>
<organism evidence="2 9">
    <name type="scientific">Metallosphaera sedula</name>
    <dbReference type="NCBI Taxonomy" id="43687"/>
    <lineage>
        <taxon>Archaea</taxon>
        <taxon>Thermoproteota</taxon>
        <taxon>Thermoprotei</taxon>
        <taxon>Sulfolobales</taxon>
        <taxon>Sulfolobaceae</taxon>
        <taxon>Metallosphaera</taxon>
    </lineage>
</organism>
<reference evidence="6 7" key="1">
    <citation type="journal article" date="2015" name="Genome Announc.">
        <title>Complete Genome Sequences of Evolved Arsenate-Resistant Metallosphaera sedula Strains.</title>
        <authorList>
            <person name="Ai C."/>
            <person name="McCarthy S."/>
            <person name="Schackwitz W."/>
            <person name="Martin J."/>
            <person name="Lipzen A."/>
            <person name="Blum P."/>
        </authorList>
    </citation>
    <scope>NUCLEOTIDE SEQUENCE [LARGE SCALE GENOMIC DNA]</scope>
    <source>
        <strain evidence="4 7">ARS120-1</strain>
        <strain evidence="5 6">ARS120-2</strain>
        <strain evidence="2 9">ARS50-1</strain>
        <strain evidence="3 8">ARS50-2</strain>
    </source>
</reference>
<accession>A0A0K1SH79</accession>
<dbReference type="AlphaFoldDB" id="A0A0K1SH79"/>
<feature type="region of interest" description="Disordered" evidence="1">
    <location>
        <begin position="1"/>
        <end position="33"/>
    </location>
</feature>
<evidence type="ECO:0000313" key="3">
    <source>
        <dbReference type="EMBL" id="AKV76175.1"/>
    </source>
</evidence>
<name>A0A0K1SH79_9CREN</name>
<evidence type="ECO:0000313" key="2">
    <source>
        <dbReference type="EMBL" id="AKV73933.1"/>
    </source>
</evidence>
<proteinExistence type="predicted"/>
<dbReference type="PATRIC" id="fig|43687.5.peg.880"/>
<evidence type="ECO:0000313" key="5">
    <source>
        <dbReference type="EMBL" id="AKV80671.1"/>
    </source>
</evidence>
<dbReference type="EMBL" id="CP012175">
    <property type="protein sequence ID" value="AKV80671.1"/>
    <property type="molecule type" value="Genomic_DNA"/>
</dbReference>